<evidence type="ECO:0000313" key="1">
    <source>
        <dbReference type="EMBL" id="KAF4033326.1"/>
    </source>
</evidence>
<keyword evidence="1" id="KW-0239">DNA-directed DNA polymerase</keyword>
<name>A0A833T3R4_PHYIN</name>
<dbReference type="CDD" id="cd09272">
    <property type="entry name" value="RNase_HI_RT_Ty1"/>
    <property type="match status" value="1"/>
</dbReference>
<sequence length="164" mass="18150">MFQAQEPCVFKPRSALGVLLYLAVLTGPDLSTTVRWLAQEPGIPTAAVQKGIDRTFQERKSSTGYAIYYNGSLVDWGSKRQTMVTLSSTESEYVAMAREVQEYIGLMMVLKDLGIKIGEIVALVDNQGAQYLAEGKGVTQRSRHIDTKYHWLGEKVASGDVRVC</sequence>
<protein>
    <submittedName>
        <fullName evidence="1">Putative DNA-directed DNA polymerase</fullName>
    </submittedName>
</protein>
<comment type="caution">
    <text evidence="1">The sequence shown here is derived from an EMBL/GenBank/DDBJ whole genome shotgun (WGS) entry which is preliminary data.</text>
</comment>
<accession>A0A833T3R4</accession>
<evidence type="ECO:0000313" key="2">
    <source>
        <dbReference type="EMBL" id="KAF4133698.1"/>
    </source>
</evidence>
<reference evidence="1" key="1">
    <citation type="submission" date="2020-04" db="EMBL/GenBank/DDBJ databases">
        <title>Hybrid Assembly of Korean Phytophthora infestans isolates.</title>
        <authorList>
            <person name="Prokchorchik M."/>
            <person name="Lee Y."/>
            <person name="Seo J."/>
            <person name="Cho J.-H."/>
            <person name="Park Y.-E."/>
            <person name="Jang D.-C."/>
            <person name="Im J.-S."/>
            <person name="Choi J.-G."/>
            <person name="Park H.-J."/>
            <person name="Lee G.-B."/>
            <person name="Lee Y.-G."/>
            <person name="Hong S.-Y."/>
            <person name="Cho K."/>
            <person name="Sohn K.H."/>
        </authorList>
    </citation>
    <scope>NUCLEOTIDE SEQUENCE</scope>
    <source>
        <strain evidence="1">KR_1_A1</strain>
        <strain evidence="2">KR_2_A2</strain>
    </source>
</reference>
<dbReference type="GO" id="GO:0003887">
    <property type="term" value="F:DNA-directed DNA polymerase activity"/>
    <property type="evidence" value="ECO:0007669"/>
    <property type="project" value="UniProtKB-KW"/>
</dbReference>
<organism evidence="1 3">
    <name type="scientific">Phytophthora infestans</name>
    <name type="common">Potato late blight agent</name>
    <name type="synonym">Botrytis infestans</name>
    <dbReference type="NCBI Taxonomy" id="4787"/>
    <lineage>
        <taxon>Eukaryota</taxon>
        <taxon>Sar</taxon>
        <taxon>Stramenopiles</taxon>
        <taxon>Oomycota</taxon>
        <taxon>Peronosporomycetes</taxon>
        <taxon>Peronosporales</taxon>
        <taxon>Peronosporaceae</taxon>
        <taxon>Phytophthora</taxon>
    </lineage>
</organism>
<dbReference type="PANTHER" id="PTHR11439">
    <property type="entry name" value="GAG-POL-RELATED RETROTRANSPOSON"/>
    <property type="match status" value="1"/>
</dbReference>
<dbReference type="AlphaFoldDB" id="A0A833T3R4"/>
<dbReference type="Proteomes" id="UP000602510">
    <property type="component" value="Unassembled WGS sequence"/>
</dbReference>
<dbReference type="EMBL" id="WSZM01000423">
    <property type="protein sequence ID" value="KAF4033326.1"/>
    <property type="molecule type" value="Genomic_DNA"/>
</dbReference>
<dbReference type="EMBL" id="JAACNO010002359">
    <property type="protein sequence ID" value="KAF4133698.1"/>
    <property type="molecule type" value="Genomic_DNA"/>
</dbReference>
<keyword evidence="1" id="KW-0808">Transferase</keyword>
<proteinExistence type="predicted"/>
<keyword evidence="1" id="KW-0548">Nucleotidyltransferase</keyword>
<keyword evidence="3" id="KW-1185">Reference proteome</keyword>
<gene>
    <name evidence="1" type="ORF">GN244_ATG14661</name>
    <name evidence="2" type="ORF">GN958_ATG17035</name>
</gene>
<dbReference type="Proteomes" id="UP000704712">
    <property type="component" value="Unassembled WGS sequence"/>
</dbReference>
<dbReference type="PANTHER" id="PTHR11439:SF467">
    <property type="entry name" value="INTEGRASE CATALYTIC DOMAIN-CONTAINING PROTEIN"/>
    <property type="match status" value="1"/>
</dbReference>
<evidence type="ECO:0000313" key="3">
    <source>
        <dbReference type="Proteomes" id="UP000602510"/>
    </source>
</evidence>